<proteinExistence type="predicted"/>
<gene>
    <name evidence="1" type="ORF">GWI33_016643</name>
</gene>
<dbReference type="EMBL" id="JAACXV010014102">
    <property type="protein sequence ID" value="KAF7270390.1"/>
    <property type="molecule type" value="Genomic_DNA"/>
</dbReference>
<accession>A0A834M8G0</accession>
<name>A0A834M8G0_RHYFE</name>
<dbReference type="Proteomes" id="UP000625711">
    <property type="component" value="Unassembled WGS sequence"/>
</dbReference>
<evidence type="ECO:0000313" key="2">
    <source>
        <dbReference type="Proteomes" id="UP000625711"/>
    </source>
</evidence>
<organism evidence="1 2">
    <name type="scientific">Rhynchophorus ferrugineus</name>
    <name type="common">Red palm weevil</name>
    <name type="synonym">Curculio ferrugineus</name>
    <dbReference type="NCBI Taxonomy" id="354439"/>
    <lineage>
        <taxon>Eukaryota</taxon>
        <taxon>Metazoa</taxon>
        <taxon>Ecdysozoa</taxon>
        <taxon>Arthropoda</taxon>
        <taxon>Hexapoda</taxon>
        <taxon>Insecta</taxon>
        <taxon>Pterygota</taxon>
        <taxon>Neoptera</taxon>
        <taxon>Endopterygota</taxon>
        <taxon>Coleoptera</taxon>
        <taxon>Polyphaga</taxon>
        <taxon>Cucujiformia</taxon>
        <taxon>Curculionidae</taxon>
        <taxon>Dryophthorinae</taxon>
        <taxon>Rhynchophorus</taxon>
    </lineage>
</organism>
<evidence type="ECO:0000313" key="1">
    <source>
        <dbReference type="EMBL" id="KAF7270390.1"/>
    </source>
</evidence>
<sequence>MDIVFLGRRAKGTSPGPPPDRKMNYANVSESQSFIVNVSRRNTSKSEMIYSGFFSPSLSFGGRSVSLLRSVAERAFFTAHILYIIDFQFCVLPHFPDSVRNGSLANEFSSESCIPYTYKHKISYWTIIK</sequence>
<comment type="caution">
    <text evidence="1">The sequence shown here is derived from an EMBL/GenBank/DDBJ whole genome shotgun (WGS) entry which is preliminary data.</text>
</comment>
<reference evidence="1" key="1">
    <citation type="submission" date="2020-08" db="EMBL/GenBank/DDBJ databases">
        <title>Genome sequencing and assembly of the red palm weevil Rhynchophorus ferrugineus.</title>
        <authorList>
            <person name="Dias G.B."/>
            <person name="Bergman C.M."/>
            <person name="Manee M."/>
        </authorList>
    </citation>
    <scope>NUCLEOTIDE SEQUENCE</scope>
    <source>
        <strain evidence="1">AA-2017</strain>
        <tissue evidence="1">Whole larva</tissue>
    </source>
</reference>
<keyword evidence="2" id="KW-1185">Reference proteome</keyword>
<dbReference type="AlphaFoldDB" id="A0A834M8G0"/>
<protein>
    <submittedName>
        <fullName evidence="1">Uncharacterized protein</fullName>
    </submittedName>
</protein>